<sequence length="720" mass="84451">VPRIFQRLSMNEVEESVRLMAEKVYASAIREEDNKGALALFTVPEDCPIGLHEDRERALQKELAEQQSQETIKRCKKEKQRTDPQNTGHYRALMSISLQCFQITVDDYEQAIKSLLQALLIREKYSKLAYHRFPRTTALFLRLNQNEKWKEEDEPFPQEGEDVYSMKCIPENTNYVLKLKDGIVHVYENEDALDNNQPHKLPYPDLETFAIDLSYVLAMIADGPTKTYCHRRLNFLESKFYLHEMLNEMAELKELKCVPHRDFYNVRKVDTHIHAAACMNQKHLLKFIKQTYHTEADRIVMEKGCQKFTLKEVFKNLNMDPYDLTVDSLDVHAGRQTFHRFDKFNSKYNPVGANELREIYLKTDNLIKGEYFARLIKEVAKDLEESKYQHAEPRLSIYGRSPSEWENLATWFIQHKVHSPNMRWMIQVPRIYDIFRSKKLIPNFAKMLENIFLPLFEATVNPRKHKTLHVFLQYVTGFDSVDDESKHSDHMFSYKSPKPEEWTQEDNPPYTYYLFHMYANIMVLNNLRKEREMNTFMFRPHCGEAGSITHLVSAFLTADNISHGLNLKKSPVLEYLYYLAQVPIAMSPLSNNSLFLQYSKNPFCEFLRKGLCVSLSTDDPMQFHYTKEPLMEEYAIAAQLWKLSTCDCCEIARNSVLQSGLSHQEKKHFLGSNYLQDGPAGNDIRRTNVAQIRMTYRYETLRNELSFLVDAVKTEEAQKP</sequence>
<evidence type="ECO:0000256" key="9">
    <source>
        <dbReference type="PIRNR" id="PIRNR001251"/>
    </source>
</evidence>
<evidence type="ECO:0000256" key="8">
    <source>
        <dbReference type="ARBA" id="ARBA00054146"/>
    </source>
</evidence>
<evidence type="ECO:0000256" key="10">
    <source>
        <dbReference type="SAM" id="Coils"/>
    </source>
</evidence>
<comment type="catalytic activity">
    <reaction evidence="9">
        <text>AMP + H2O + H(+) = IMP + NH4(+)</text>
        <dbReference type="Rhea" id="RHEA:14777"/>
        <dbReference type="ChEBI" id="CHEBI:15377"/>
        <dbReference type="ChEBI" id="CHEBI:15378"/>
        <dbReference type="ChEBI" id="CHEBI:28938"/>
        <dbReference type="ChEBI" id="CHEBI:58053"/>
        <dbReference type="ChEBI" id="CHEBI:456215"/>
        <dbReference type="EC" id="3.5.4.6"/>
    </reaction>
</comment>
<dbReference type="InterPro" id="IPR006650">
    <property type="entry name" value="A/AMP_deam_AS"/>
</dbReference>
<evidence type="ECO:0000256" key="2">
    <source>
        <dbReference type="ARBA" id="ARBA00004955"/>
    </source>
</evidence>
<dbReference type="GO" id="GO:0003876">
    <property type="term" value="F:AMP deaminase activity"/>
    <property type="evidence" value="ECO:0007669"/>
    <property type="project" value="UniProtKB-EC"/>
</dbReference>
<comment type="function">
    <text evidence="8">AMP deaminase plays a critical role in energy metabolism. Catalyzes the deamination of AMP to IMP and plays an important role in the purine nucleotide cycle.</text>
</comment>
<dbReference type="GO" id="GO:0032264">
    <property type="term" value="P:IMP salvage"/>
    <property type="evidence" value="ECO:0007669"/>
    <property type="project" value="UniProtKB-UniPathway"/>
</dbReference>
<dbReference type="GO" id="GO:0005829">
    <property type="term" value="C:cytosol"/>
    <property type="evidence" value="ECO:0007669"/>
    <property type="project" value="TreeGrafter"/>
</dbReference>
<dbReference type="AlphaFoldDB" id="A0A8C8DZZ3"/>
<keyword evidence="7" id="KW-0546">Nucleotide metabolism</keyword>
<protein>
    <recommendedName>
        <fullName evidence="9">AMP deaminase</fullName>
        <ecNumber evidence="9">3.5.4.6</ecNumber>
    </recommendedName>
</protein>
<keyword evidence="5 9" id="KW-0378">Hydrolase</keyword>
<dbReference type="EC" id="3.5.4.6" evidence="9"/>
<keyword evidence="4 9" id="KW-0479">Metal-binding</keyword>
<comment type="pathway">
    <text evidence="2">Purine metabolism; IMP biosynthesis via salvage pathway; IMP from AMP: step 1/1.</text>
</comment>
<dbReference type="GO" id="GO:0097009">
    <property type="term" value="P:energy homeostasis"/>
    <property type="evidence" value="ECO:0007669"/>
    <property type="project" value="UniProtKB-ARBA"/>
</dbReference>
<dbReference type="GO" id="GO:0046033">
    <property type="term" value="P:AMP metabolic process"/>
    <property type="evidence" value="ECO:0007669"/>
    <property type="project" value="TreeGrafter"/>
</dbReference>
<dbReference type="PANTHER" id="PTHR11359:SF2">
    <property type="entry name" value="AMP DEAMINASE 3"/>
    <property type="match status" value="1"/>
</dbReference>
<dbReference type="FunFam" id="3.20.20.140:FF:000035">
    <property type="entry name" value="Probable amp deaminase"/>
    <property type="match status" value="1"/>
</dbReference>
<dbReference type="PROSITE" id="PS00485">
    <property type="entry name" value="A_DEAMINASE"/>
    <property type="match status" value="1"/>
</dbReference>
<evidence type="ECO:0000256" key="6">
    <source>
        <dbReference type="ARBA" id="ARBA00022833"/>
    </source>
</evidence>
<comment type="similarity">
    <text evidence="3 9">Belongs to the metallo-dependent hydrolases superfamily. Adenosine and AMP deaminases family.</text>
</comment>
<dbReference type="UniPathway" id="UPA00591">
    <property type="reaction ID" value="UER00663"/>
</dbReference>
<dbReference type="FunFam" id="4.10.800.20:FF:000001">
    <property type="entry name" value="AMP deaminase"/>
    <property type="match status" value="1"/>
</dbReference>
<comment type="cofactor">
    <cofactor evidence="1 9">
        <name>Zn(2+)</name>
        <dbReference type="ChEBI" id="CHEBI:29105"/>
    </cofactor>
</comment>
<dbReference type="InterPro" id="IPR006329">
    <property type="entry name" value="AMPD"/>
</dbReference>
<dbReference type="PANTHER" id="PTHR11359">
    <property type="entry name" value="AMP DEAMINASE"/>
    <property type="match status" value="1"/>
</dbReference>
<keyword evidence="6" id="KW-0862">Zinc</keyword>
<dbReference type="Gene3D" id="3.20.20.140">
    <property type="entry name" value="Metal-dependent hydrolases"/>
    <property type="match status" value="1"/>
</dbReference>
<feature type="coiled-coil region" evidence="10">
    <location>
        <begin position="49"/>
        <end position="81"/>
    </location>
</feature>
<evidence type="ECO:0000256" key="5">
    <source>
        <dbReference type="ARBA" id="ARBA00022801"/>
    </source>
</evidence>
<dbReference type="PIRSF" id="PIRSF001251">
    <property type="entry name" value="AMP_deaminase_met"/>
    <property type="match status" value="1"/>
</dbReference>
<dbReference type="NCBIfam" id="TIGR01429">
    <property type="entry name" value="AMP_deaminase"/>
    <property type="match status" value="1"/>
</dbReference>
<evidence type="ECO:0000256" key="3">
    <source>
        <dbReference type="ARBA" id="ARBA00006676"/>
    </source>
</evidence>
<reference evidence="11" key="1">
    <citation type="submission" date="2025-08" db="UniProtKB">
        <authorList>
            <consortium name="Ensembl"/>
        </authorList>
    </citation>
    <scope>IDENTIFICATION</scope>
</reference>
<evidence type="ECO:0000313" key="12">
    <source>
        <dbReference type="Proteomes" id="UP000694383"/>
    </source>
</evidence>
<evidence type="ECO:0000256" key="7">
    <source>
        <dbReference type="ARBA" id="ARBA00023080"/>
    </source>
</evidence>
<dbReference type="SUPFAM" id="SSF51556">
    <property type="entry name" value="Metallo-dependent hydrolases"/>
    <property type="match status" value="1"/>
</dbReference>
<dbReference type="InterPro" id="IPR032466">
    <property type="entry name" value="Metal_Hydrolase"/>
</dbReference>
<evidence type="ECO:0000256" key="4">
    <source>
        <dbReference type="ARBA" id="ARBA00022723"/>
    </source>
</evidence>
<dbReference type="Gene3D" id="4.10.800.20">
    <property type="match status" value="1"/>
</dbReference>
<keyword evidence="10" id="KW-0175">Coiled coil</keyword>
<organism evidence="11 12">
    <name type="scientific">Oryzias sinensis</name>
    <name type="common">Chinese medaka</name>
    <dbReference type="NCBI Taxonomy" id="183150"/>
    <lineage>
        <taxon>Eukaryota</taxon>
        <taxon>Metazoa</taxon>
        <taxon>Chordata</taxon>
        <taxon>Craniata</taxon>
        <taxon>Vertebrata</taxon>
        <taxon>Euteleostomi</taxon>
        <taxon>Actinopterygii</taxon>
        <taxon>Neopterygii</taxon>
        <taxon>Teleostei</taxon>
        <taxon>Neoteleostei</taxon>
        <taxon>Acanthomorphata</taxon>
        <taxon>Ovalentaria</taxon>
        <taxon>Atherinomorphae</taxon>
        <taxon>Beloniformes</taxon>
        <taxon>Adrianichthyidae</taxon>
        <taxon>Oryziinae</taxon>
        <taxon>Oryzias</taxon>
    </lineage>
</organism>
<dbReference type="GeneTree" id="ENSGT00950000183011"/>
<accession>A0A8C8DZZ3</accession>
<dbReference type="GO" id="GO:0046872">
    <property type="term" value="F:metal ion binding"/>
    <property type="evidence" value="ECO:0007669"/>
    <property type="project" value="UniProtKB-KW"/>
</dbReference>
<proteinExistence type="inferred from homology"/>
<evidence type="ECO:0000256" key="1">
    <source>
        <dbReference type="ARBA" id="ARBA00001947"/>
    </source>
</evidence>
<keyword evidence="12" id="KW-1185">Reference proteome</keyword>
<evidence type="ECO:0000313" key="11">
    <source>
        <dbReference type="Ensembl" id="ENSOSIP00000041948.1"/>
    </source>
</evidence>
<dbReference type="Pfam" id="PF19326">
    <property type="entry name" value="AMP_deaminase"/>
    <property type="match status" value="1"/>
</dbReference>
<dbReference type="Proteomes" id="UP000694383">
    <property type="component" value="Unplaced"/>
</dbReference>
<dbReference type="Ensembl" id="ENSOSIT00000044172.1">
    <property type="protein sequence ID" value="ENSOSIP00000041948.1"/>
    <property type="gene ID" value="ENSOSIG00000018564.1"/>
</dbReference>
<reference evidence="11" key="2">
    <citation type="submission" date="2025-09" db="UniProtKB">
        <authorList>
            <consortium name="Ensembl"/>
        </authorList>
    </citation>
    <scope>IDENTIFICATION</scope>
</reference>
<dbReference type="CDD" id="cd01319">
    <property type="entry name" value="AMPD"/>
    <property type="match status" value="1"/>
</dbReference>
<name>A0A8C8DZZ3_9TELE</name>